<accession>D3PB60</accession>
<keyword evidence="2" id="KW-0808">Transferase</keyword>
<dbReference type="EMBL" id="AP011529">
    <property type="protein sequence ID" value="BAI79833.1"/>
    <property type="molecule type" value="Genomic_DNA"/>
</dbReference>
<dbReference type="HOGENOM" id="CLU_009583_44_1_0"/>
<dbReference type="Pfam" id="PF13439">
    <property type="entry name" value="Glyco_transf_4"/>
    <property type="match status" value="1"/>
</dbReference>
<dbReference type="eggNOG" id="COG0438">
    <property type="taxonomic scope" value="Bacteria"/>
</dbReference>
<dbReference type="GO" id="GO:0016757">
    <property type="term" value="F:glycosyltransferase activity"/>
    <property type="evidence" value="ECO:0007669"/>
    <property type="project" value="UniProtKB-ARBA"/>
</dbReference>
<dbReference type="InterPro" id="IPR028098">
    <property type="entry name" value="Glyco_trans_4-like_N"/>
</dbReference>
<dbReference type="STRING" id="639282.DEFDS_0332"/>
<keyword evidence="3" id="KW-1185">Reference proteome</keyword>
<dbReference type="KEGG" id="ddf:DEFDS_0332"/>
<dbReference type="SUPFAM" id="SSF53756">
    <property type="entry name" value="UDP-Glycosyltransferase/glycogen phosphorylase"/>
    <property type="match status" value="1"/>
</dbReference>
<evidence type="ECO:0000259" key="1">
    <source>
        <dbReference type="Pfam" id="PF13439"/>
    </source>
</evidence>
<proteinExistence type="predicted"/>
<feature type="domain" description="Glycosyltransferase subfamily 4-like N-terminal" evidence="1">
    <location>
        <begin position="15"/>
        <end position="183"/>
    </location>
</feature>
<organism evidence="2 3">
    <name type="scientific">Deferribacter desulfuricans (strain DSM 14783 / JCM 11476 / NBRC 101012 / SSM1)</name>
    <dbReference type="NCBI Taxonomy" id="639282"/>
    <lineage>
        <taxon>Bacteria</taxon>
        <taxon>Pseudomonadati</taxon>
        <taxon>Deferribacterota</taxon>
        <taxon>Deferribacteres</taxon>
        <taxon>Deferribacterales</taxon>
        <taxon>Deferribacteraceae</taxon>
        <taxon>Deferribacter</taxon>
    </lineage>
</organism>
<gene>
    <name evidence="2" type="ordered locus">DEFDS_0332</name>
</gene>
<dbReference type="Pfam" id="PF13692">
    <property type="entry name" value="Glyco_trans_1_4"/>
    <property type="match status" value="1"/>
</dbReference>
<dbReference type="Proteomes" id="UP000001520">
    <property type="component" value="Chromosome"/>
</dbReference>
<dbReference type="CDD" id="cd03801">
    <property type="entry name" value="GT4_PimA-like"/>
    <property type="match status" value="1"/>
</dbReference>
<name>D3PB60_DEFDS</name>
<dbReference type="Gene3D" id="3.40.50.2000">
    <property type="entry name" value="Glycogen Phosphorylase B"/>
    <property type="match status" value="2"/>
</dbReference>
<dbReference type="CAZy" id="GT4">
    <property type="family name" value="Glycosyltransferase Family 4"/>
</dbReference>
<evidence type="ECO:0000313" key="3">
    <source>
        <dbReference type="Proteomes" id="UP000001520"/>
    </source>
</evidence>
<dbReference type="AlphaFoldDB" id="D3PB60"/>
<dbReference type="OrthoDB" id="433681at2"/>
<dbReference type="PANTHER" id="PTHR12526">
    <property type="entry name" value="GLYCOSYLTRANSFERASE"/>
    <property type="match status" value="1"/>
</dbReference>
<sequence length="374" mass="43171">MGRKIVLFIRTFSKYGGVENFCYRFYHFLVEKGYEVKVVCGENKTDIKNDSVIEFGLWRPGRFLKTFSYYLKASKIAKNNDNSLNIALTKVNFCHVIRSGSGSHLDFLINSLRGYRGYSKLKKIIKRLFSPVNYLTVFIEKKMYRDNPNLKLVVFQSNMAKKEFLNRYNLTNLNYKIIPNSVNKNIFKLMYDDYNSFYEKYSLSKDKIYVGFAASNFELKGLIYLIDAIKYLPDNVELLIAGNRNPKKYIEKAKKLKIEDRVHFLGKVENMNDFYNVLNVFCLPTFYDTCANVVLESLAAGTPVITTTNNGAQDFVLDGKNGFLLSVDELSGAKLADLIVKAIKINKYDVIRYSRLYTDGEIFNQYLEGIKGII</sequence>
<dbReference type="RefSeq" id="WP_013007081.1">
    <property type="nucleotide sequence ID" value="NC_013939.1"/>
</dbReference>
<evidence type="ECO:0000313" key="2">
    <source>
        <dbReference type="EMBL" id="BAI79833.1"/>
    </source>
</evidence>
<reference evidence="2 3" key="1">
    <citation type="journal article" date="2010" name="DNA Res.">
        <title>Bacterial lifestyle in a deep-sea hydrothermal vent chimney revealed by the genome sequence of the thermophilic bacterium Deferribacter desulfuricans SSM1.</title>
        <authorList>
            <person name="Takaki Y."/>
            <person name="Shimamura S."/>
            <person name="Nakagawa S."/>
            <person name="Fukuhara Y."/>
            <person name="Horikawa H."/>
            <person name="Ankai A."/>
            <person name="Harada T."/>
            <person name="Hosoyama A."/>
            <person name="Oguchi A."/>
            <person name="Fukui S."/>
            <person name="Fujita N."/>
            <person name="Takami H."/>
            <person name="Takai K."/>
        </authorList>
    </citation>
    <scope>NUCLEOTIDE SEQUENCE [LARGE SCALE GENOMIC DNA]</scope>
    <source>
        <strain evidence="3">DSM 14783 / JCM 11476 / NBRC 101012 / SSM1</strain>
    </source>
</reference>
<protein>
    <submittedName>
        <fullName evidence="2">Glycosyl transferase</fullName>
    </submittedName>
</protein>